<dbReference type="AlphaFoldDB" id="A0A381X2U4"/>
<feature type="domain" description="Polymerase/histidinol phosphatase N-terminal" evidence="1">
    <location>
        <begin position="45"/>
        <end position="109"/>
    </location>
</feature>
<dbReference type="Pfam" id="PF02811">
    <property type="entry name" value="PHP"/>
    <property type="match status" value="1"/>
</dbReference>
<organism evidence="2">
    <name type="scientific">marine metagenome</name>
    <dbReference type="NCBI Taxonomy" id="408172"/>
    <lineage>
        <taxon>unclassified sequences</taxon>
        <taxon>metagenomes</taxon>
        <taxon>ecological metagenomes</taxon>
    </lineage>
</organism>
<accession>A0A381X2U4</accession>
<dbReference type="SMART" id="SM00481">
    <property type="entry name" value="POLIIIAc"/>
    <property type="match status" value="1"/>
</dbReference>
<dbReference type="Gene3D" id="3.20.20.140">
    <property type="entry name" value="Metal-dependent hydrolases"/>
    <property type="match status" value="1"/>
</dbReference>
<evidence type="ECO:0000259" key="1">
    <source>
        <dbReference type="SMART" id="SM00481"/>
    </source>
</evidence>
<name>A0A381X2U4_9ZZZZ</name>
<dbReference type="InterPro" id="IPR004013">
    <property type="entry name" value="PHP_dom"/>
</dbReference>
<evidence type="ECO:0000313" key="2">
    <source>
        <dbReference type="EMBL" id="SVA58990.1"/>
    </source>
</evidence>
<dbReference type="GO" id="GO:0004534">
    <property type="term" value="F:5'-3' RNA exonuclease activity"/>
    <property type="evidence" value="ECO:0007669"/>
    <property type="project" value="TreeGrafter"/>
</dbReference>
<dbReference type="PANTHER" id="PTHR42924:SF3">
    <property type="entry name" value="POLYMERASE_HISTIDINOL PHOSPHATASE N-TERMINAL DOMAIN-CONTAINING PROTEIN"/>
    <property type="match status" value="1"/>
</dbReference>
<gene>
    <name evidence="2" type="ORF">METZ01_LOCUS111844</name>
</gene>
<dbReference type="InterPro" id="IPR003141">
    <property type="entry name" value="Pol/His_phosphatase_N"/>
</dbReference>
<dbReference type="CDD" id="cd07432">
    <property type="entry name" value="PHP_HisPPase"/>
    <property type="match status" value="1"/>
</dbReference>
<protein>
    <recommendedName>
        <fullName evidence="1">Polymerase/histidinol phosphatase N-terminal domain-containing protein</fullName>
    </recommendedName>
</protein>
<proteinExistence type="predicted"/>
<dbReference type="InterPro" id="IPR052018">
    <property type="entry name" value="PHP_domain"/>
</dbReference>
<sequence>MSSQRVSWSLGLAGFFLLITGFDIQQDLPWPSGNPVEDGVNRYTGVIHVHSKYSDGSGSIEDIADAADKALLDFVILTDHSTMQSSLDGKAGYYENTLVIIGEEVNTSVGHLLALGVGRHVEQDGQEGLPALMDTIRSSGGINIIAHPFGRRPWEDWSLEAIDGLEILNADSEWRNDNPWEWFRAMLWYPLFPQAALNSLVDRPEQSLNQLDELSRRGHAVAIGSADAHARIPLWGDGLVPFPSYNTMFGWLRTYVNTDAPLTGDVASDTEIILKAIQEGRCYTVVEGYGPSTNFSFKYVSTDTTVSMGGRTRFDTAGALHVSVRLAGDVTIGLFKNGRPETEVNAQEAQFPVEGPGVFRVEISQARCYLPSFEEKPRPWIFSNPIWVE</sequence>
<dbReference type="InterPro" id="IPR016195">
    <property type="entry name" value="Pol/histidinol_Pase-like"/>
</dbReference>
<dbReference type="NCBIfam" id="NF038032">
    <property type="entry name" value="CehA_McbA_metalo"/>
    <property type="match status" value="1"/>
</dbReference>
<dbReference type="PANTHER" id="PTHR42924">
    <property type="entry name" value="EXONUCLEASE"/>
    <property type="match status" value="1"/>
</dbReference>
<dbReference type="GO" id="GO:0035312">
    <property type="term" value="F:5'-3' DNA exonuclease activity"/>
    <property type="evidence" value="ECO:0007669"/>
    <property type="project" value="TreeGrafter"/>
</dbReference>
<dbReference type="SUPFAM" id="SSF89550">
    <property type="entry name" value="PHP domain-like"/>
    <property type="match status" value="1"/>
</dbReference>
<dbReference type="EMBL" id="UINC01013695">
    <property type="protein sequence ID" value="SVA58990.1"/>
    <property type="molecule type" value="Genomic_DNA"/>
</dbReference>
<reference evidence="2" key="1">
    <citation type="submission" date="2018-05" db="EMBL/GenBank/DDBJ databases">
        <authorList>
            <person name="Lanie J.A."/>
            <person name="Ng W.-L."/>
            <person name="Kazmierczak K.M."/>
            <person name="Andrzejewski T.M."/>
            <person name="Davidsen T.M."/>
            <person name="Wayne K.J."/>
            <person name="Tettelin H."/>
            <person name="Glass J.I."/>
            <person name="Rusch D."/>
            <person name="Podicherti R."/>
            <person name="Tsui H.-C.T."/>
            <person name="Winkler M.E."/>
        </authorList>
    </citation>
    <scope>NUCLEOTIDE SEQUENCE</scope>
</reference>